<reference evidence="8" key="1">
    <citation type="submission" date="2020-01" db="EMBL/GenBank/DDBJ databases">
        <authorList>
            <consortium name="DOE Joint Genome Institute"/>
            <person name="Haridas S."/>
            <person name="Albert R."/>
            <person name="Binder M."/>
            <person name="Bloem J."/>
            <person name="Labutti K."/>
            <person name="Salamov A."/>
            <person name="Andreopoulos B."/>
            <person name="Baker S.E."/>
            <person name="Barry K."/>
            <person name="Bills G."/>
            <person name="Bluhm B.H."/>
            <person name="Cannon C."/>
            <person name="Castanera R."/>
            <person name="Culley D.E."/>
            <person name="Daum C."/>
            <person name="Ezra D."/>
            <person name="Gonzalez J.B."/>
            <person name="Henrissat B."/>
            <person name="Kuo A."/>
            <person name="Liang C."/>
            <person name="Lipzen A."/>
            <person name="Lutzoni F."/>
            <person name="Magnuson J."/>
            <person name="Mondo S."/>
            <person name="Nolan M."/>
            <person name="Ohm R."/>
            <person name="Pangilinan J."/>
            <person name="Park H.-J."/>
            <person name="Ramirez L."/>
            <person name="Alfaro M."/>
            <person name="Sun H."/>
            <person name="Tritt A."/>
            <person name="Yoshinaga Y."/>
            <person name="Zwiers L.-H."/>
            <person name="Turgeon B.G."/>
            <person name="Goodwin S.B."/>
            <person name="Spatafora J.W."/>
            <person name="Crous P.W."/>
            <person name="Grigoriev I.V."/>
        </authorList>
    </citation>
    <scope>NUCLEOTIDE SEQUENCE</scope>
    <source>
        <strain evidence="8">CBS 342.82</strain>
    </source>
</reference>
<dbReference type="Proteomes" id="UP000504637">
    <property type="component" value="Unplaced"/>
</dbReference>
<dbReference type="InterPro" id="IPR007274">
    <property type="entry name" value="Cop_transporter"/>
</dbReference>
<evidence type="ECO:0000256" key="4">
    <source>
        <dbReference type="ARBA" id="ARBA00022989"/>
    </source>
</evidence>
<evidence type="ECO:0000256" key="6">
    <source>
        <dbReference type="RuleBase" id="RU367022"/>
    </source>
</evidence>
<feature type="transmembrane region" description="Helical" evidence="6">
    <location>
        <begin position="194"/>
        <end position="217"/>
    </location>
</feature>
<keyword evidence="7" id="KW-1185">Reference proteome</keyword>
<evidence type="ECO:0000256" key="2">
    <source>
        <dbReference type="ARBA" id="ARBA00006921"/>
    </source>
</evidence>
<comment type="similarity">
    <text evidence="2 6">Belongs to the copper transporter (Ctr) (TC 1.A.56) family. SLC31A subfamily.</text>
</comment>
<evidence type="ECO:0000256" key="3">
    <source>
        <dbReference type="ARBA" id="ARBA00022692"/>
    </source>
</evidence>
<comment type="subcellular location">
    <subcellularLocation>
        <location evidence="1 6">Membrane</location>
        <topology evidence="1 6">Multi-pass membrane protein</topology>
    </subcellularLocation>
</comment>
<dbReference type="AlphaFoldDB" id="A0A6J3LV37"/>
<protein>
    <recommendedName>
        <fullName evidence="6">Copper transport protein</fullName>
    </recommendedName>
</protein>
<reference evidence="8" key="2">
    <citation type="submission" date="2020-04" db="EMBL/GenBank/DDBJ databases">
        <authorList>
            <consortium name="NCBI Genome Project"/>
        </authorList>
    </citation>
    <scope>NUCLEOTIDE SEQUENCE</scope>
    <source>
        <strain evidence="8">CBS 342.82</strain>
    </source>
</reference>
<feature type="transmembrane region" description="Helical" evidence="6">
    <location>
        <begin position="78"/>
        <end position="96"/>
    </location>
</feature>
<evidence type="ECO:0000256" key="5">
    <source>
        <dbReference type="ARBA" id="ARBA00023136"/>
    </source>
</evidence>
<name>A0A6J3LV37_9PEZI</name>
<keyword evidence="6" id="KW-0186">Copper</keyword>
<dbReference type="GO" id="GO:0016020">
    <property type="term" value="C:membrane"/>
    <property type="evidence" value="ECO:0007669"/>
    <property type="project" value="UniProtKB-SubCell"/>
</dbReference>
<sequence>MNAQQVAFTADNMEMSQTAASAVTSIVTGMAAPTSTVVSSMGGMDMSPTVCKISMLWNWYTIDSCFIARSWHVRSHGTFAATCVGVVLLVMSLEALRRAAKEYDARIVKQRIAELDAADGASGNATATITAGSSDDDEDAINKPTATSTVAAAAGAARRFTPTLTQQLIRATFHLLQFAVAYFVMLLAMYYNGYIIICILLGAFLGSFIFGWESIALPVPGQEREREITYCCG</sequence>
<gene>
    <name evidence="8" type="ORF">K489DRAFT_412844</name>
</gene>
<dbReference type="GeneID" id="54365775"/>
<evidence type="ECO:0000256" key="1">
    <source>
        <dbReference type="ARBA" id="ARBA00004141"/>
    </source>
</evidence>
<keyword evidence="4 6" id="KW-1133">Transmembrane helix</keyword>
<dbReference type="RefSeq" id="XP_033456569.1">
    <property type="nucleotide sequence ID" value="XM_033607976.1"/>
</dbReference>
<keyword evidence="6" id="KW-0813">Transport</keyword>
<feature type="transmembrane region" description="Helical" evidence="6">
    <location>
        <begin position="168"/>
        <end position="188"/>
    </location>
</feature>
<reference evidence="8" key="3">
    <citation type="submission" date="2025-08" db="UniProtKB">
        <authorList>
            <consortium name="RefSeq"/>
        </authorList>
    </citation>
    <scope>IDENTIFICATION</scope>
    <source>
        <strain evidence="8">CBS 342.82</strain>
    </source>
</reference>
<dbReference type="OrthoDB" id="161814at2759"/>
<dbReference type="Pfam" id="PF04145">
    <property type="entry name" value="Ctr"/>
    <property type="match status" value="1"/>
</dbReference>
<proteinExistence type="inferred from homology"/>
<organism evidence="8">
    <name type="scientific">Dissoconium aciculare CBS 342.82</name>
    <dbReference type="NCBI Taxonomy" id="1314786"/>
    <lineage>
        <taxon>Eukaryota</taxon>
        <taxon>Fungi</taxon>
        <taxon>Dikarya</taxon>
        <taxon>Ascomycota</taxon>
        <taxon>Pezizomycotina</taxon>
        <taxon>Dothideomycetes</taxon>
        <taxon>Dothideomycetidae</taxon>
        <taxon>Mycosphaerellales</taxon>
        <taxon>Dissoconiaceae</taxon>
        <taxon>Dissoconium</taxon>
    </lineage>
</organism>
<dbReference type="GO" id="GO:0005375">
    <property type="term" value="F:copper ion transmembrane transporter activity"/>
    <property type="evidence" value="ECO:0007669"/>
    <property type="project" value="UniProtKB-UniRule"/>
</dbReference>
<keyword evidence="3 6" id="KW-0812">Transmembrane</keyword>
<evidence type="ECO:0000313" key="8">
    <source>
        <dbReference type="RefSeq" id="XP_033456569.1"/>
    </source>
</evidence>
<accession>A0A6J3LV37</accession>
<evidence type="ECO:0000313" key="7">
    <source>
        <dbReference type="Proteomes" id="UP000504637"/>
    </source>
</evidence>
<dbReference type="PANTHER" id="PTHR12483">
    <property type="entry name" value="SOLUTE CARRIER FAMILY 31 COPPER TRANSPORTERS"/>
    <property type="match status" value="1"/>
</dbReference>
<keyword evidence="6" id="KW-0187">Copper transport</keyword>
<dbReference type="PANTHER" id="PTHR12483:SF73">
    <property type="entry name" value="COPPER TRANSPORT PROTEIN CTR3"/>
    <property type="match status" value="1"/>
</dbReference>
<keyword evidence="6" id="KW-0406">Ion transport</keyword>
<keyword evidence="5 6" id="KW-0472">Membrane</keyword>